<dbReference type="EMBL" id="JAUTBL010000001">
    <property type="protein sequence ID" value="MDQ1183935.1"/>
    <property type="molecule type" value="Genomic_DNA"/>
</dbReference>
<gene>
    <name evidence="1" type="ORF">QE408_001057</name>
</gene>
<keyword evidence="2" id="KW-1185">Reference proteome</keyword>
<reference evidence="1 2" key="1">
    <citation type="submission" date="2023-07" db="EMBL/GenBank/DDBJ databases">
        <title>Functional and genomic diversity of the sorghum phyllosphere microbiome.</title>
        <authorList>
            <person name="Shade A."/>
        </authorList>
    </citation>
    <scope>NUCLEOTIDE SEQUENCE [LARGE SCALE GENOMIC DNA]</scope>
    <source>
        <strain evidence="1 2">SORGH_AS_1126</strain>
    </source>
</reference>
<sequence>MSESERSRHALGPMHGAFFKRIATKNYVDRYDPNELGNVEFVATFKGWECRGNAWGMPQAWRKGNGGKVFTLTRCSATSVIGKRHNHDTSSIEQPTSGVTARILILKGNEKWAGLSHSFLRVRRWLFWQVRSWLRARLPQARPVALPPMGLTHVQRAPSLHSEAGGLMAVA</sequence>
<proteinExistence type="predicted"/>
<evidence type="ECO:0000313" key="2">
    <source>
        <dbReference type="Proteomes" id="UP001224781"/>
    </source>
</evidence>
<name>A0ABU0UG63_9HYPH</name>
<accession>A0ABU0UG63</accession>
<evidence type="ECO:0000313" key="1">
    <source>
        <dbReference type="EMBL" id="MDQ1183935.1"/>
    </source>
</evidence>
<dbReference type="Proteomes" id="UP001224781">
    <property type="component" value="Unassembled WGS sequence"/>
</dbReference>
<organism evidence="1 2">
    <name type="scientific">Agrobacterium larrymoorei</name>
    <dbReference type="NCBI Taxonomy" id="160699"/>
    <lineage>
        <taxon>Bacteria</taxon>
        <taxon>Pseudomonadati</taxon>
        <taxon>Pseudomonadota</taxon>
        <taxon>Alphaproteobacteria</taxon>
        <taxon>Hyphomicrobiales</taxon>
        <taxon>Rhizobiaceae</taxon>
        <taxon>Rhizobium/Agrobacterium group</taxon>
        <taxon>Agrobacterium</taxon>
    </lineage>
</organism>
<dbReference type="RefSeq" id="WP_306930268.1">
    <property type="nucleotide sequence ID" value="NZ_JAUTBL010000001.1"/>
</dbReference>
<protein>
    <submittedName>
        <fullName evidence="1">Uncharacterized protein</fullName>
    </submittedName>
</protein>
<comment type="caution">
    <text evidence="1">The sequence shown here is derived from an EMBL/GenBank/DDBJ whole genome shotgun (WGS) entry which is preliminary data.</text>
</comment>